<comment type="caution">
    <text evidence="6">The sequence shown here is derived from an EMBL/GenBank/DDBJ whole genome shotgun (WGS) entry which is preliminary data.</text>
</comment>
<dbReference type="Pfam" id="PF20826">
    <property type="entry name" value="PHD_5"/>
    <property type="match status" value="1"/>
</dbReference>
<dbReference type="InterPro" id="IPR011011">
    <property type="entry name" value="Znf_FYVE_PHD"/>
</dbReference>
<dbReference type="InterPro" id="IPR019786">
    <property type="entry name" value="Zinc_finger_PHD-type_CS"/>
</dbReference>
<proteinExistence type="predicted"/>
<feature type="compositionally biased region" description="Basic residues" evidence="4">
    <location>
        <begin position="62"/>
        <end position="73"/>
    </location>
</feature>
<feature type="compositionally biased region" description="Low complexity" evidence="4">
    <location>
        <begin position="47"/>
        <end position="61"/>
    </location>
</feature>
<dbReference type="GO" id="GO:0070210">
    <property type="term" value="C:Rpd3L-Expanded complex"/>
    <property type="evidence" value="ECO:0007669"/>
    <property type="project" value="TreeGrafter"/>
</dbReference>
<feature type="domain" description="Zinc finger PHD-type" evidence="5">
    <location>
        <begin position="97"/>
        <end position="146"/>
    </location>
</feature>
<dbReference type="AlphaFoldDB" id="A0A1U7LSX8"/>
<dbReference type="SUPFAM" id="SSF57903">
    <property type="entry name" value="FYVE/PHD zinc finger"/>
    <property type="match status" value="1"/>
</dbReference>
<dbReference type="GO" id="GO:0061188">
    <property type="term" value="P:negative regulation of rDNA heterochromatin formation"/>
    <property type="evidence" value="ECO:0007669"/>
    <property type="project" value="TreeGrafter"/>
</dbReference>
<dbReference type="Proteomes" id="UP000186594">
    <property type="component" value="Unassembled WGS sequence"/>
</dbReference>
<name>A0A1U7LSX8_NEOID</name>
<evidence type="ECO:0000259" key="5">
    <source>
        <dbReference type="SMART" id="SM00249"/>
    </source>
</evidence>
<dbReference type="OrthoDB" id="418595at2759"/>
<dbReference type="Gene3D" id="3.30.40.10">
    <property type="entry name" value="Zinc/RING finger domain, C3HC4 (zinc finger)"/>
    <property type="match status" value="1"/>
</dbReference>
<evidence type="ECO:0000313" key="6">
    <source>
        <dbReference type="EMBL" id="OLL25621.1"/>
    </source>
</evidence>
<dbReference type="EMBL" id="LXFE01000346">
    <property type="protein sequence ID" value="OLL25621.1"/>
    <property type="molecule type" value="Genomic_DNA"/>
</dbReference>
<feature type="region of interest" description="Disordered" evidence="4">
    <location>
        <begin position="201"/>
        <end position="386"/>
    </location>
</feature>
<feature type="non-terminal residue" evidence="6">
    <location>
        <position position="1"/>
    </location>
</feature>
<sequence>RRHSVCIRAVYARRGRGSVQAPALACAARLSRAATSPPMPRTPPLRPSLATLTPPAPAAHTPSRRSTRGKQKSKSNSSLSANETHNDPLDWQEEITRCICGQDESPVLGSVGMIQCEQCHAWQHFFCIGLDDSFKEEIDYFCELCRPDHHDLYQDEGIPRSKWTPHDGTRGPRKSSPKRRSTMNSRDAAYERDIQLAIEASAAEKAMKPPSVRGKKRATSESSEKAGDPKRPRTSASPSSSANRQHESDNDRDSSLSTRRKRKPVAQPADPPPQSKSRLSDEKAPPRTRNMREKRKDGNDSDNSEITNQSQQSKSRAPRSTSRLPPPAVQPPEPEPKKLKTTTGTRKGARNNHDTRRGAQSIKTASEAPSPPLSDGPFRPKTVNSRASLNEMRKRVQVILEYISHVQVEMASCSTYQDRKKTMPSSSSSTSSNISFVDVKLESGAIVGELTKTAALIQSTTSLNLIDSLTRQLLHWEQKYGKAGTKC</sequence>
<gene>
    <name evidence="6" type="ORF">NEOLI_001875</name>
</gene>
<protein>
    <submittedName>
        <fullName evidence="6">Putative histone deacetylase complex subunit cti6</fullName>
    </submittedName>
</protein>
<evidence type="ECO:0000256" key="4">
    <source>
        <dbReference type="SAM" id="MobiDB-lite"/>
    </source>
</evidence>
<feature type="compositionally biased region" description="Polar residues" evidence="4">
    <location>
        <begin position="304"/>
        <end position="323"/>
    </location>
</feature>
<organism evidence="6 7">
    <name type="scientific">Neolecta irregularis (strain DAH-3)</name>
    <dbReference type="NCBI Taxonomy" id="1198029"/>
    <lineage>
        <taxon>Eukaryota</taxon>
        <taxon>Fungi</taxon>
        <taxon>Dikarya</taxon>
        <taxon>Ascomycota</taxon>
        <taxon>Taphrinomycotina</taxon>
        <taxon>Neolectales</taxon>
        <taxon>Neolectaceae</taxon>
        <taxon>Neolecta</taxon>
    </lineage>
</organism>
<dbReference type="GO" id="GO:0061186">
    <property type="term" value="P:negative regulation of silent mating-type cassette heterochromatin formation"/>
    <property type="evidence" value="ECO:0007669"/>
    <property type="project" value="TreeGrafter"/>
</dbReference>
<dbReference type="STRING" id="1198029.A0A1U7LSX8"/>
<dbReference type="PROSITE" id="PS01359">
    <property type="entry name" value="ZF_PHD_1"/>
    <property type="match status" value="1"/>
</dbReference>
<feature type="compositionally biased region" description="Basic and acidic residues" evidence="4">
    <location>
        <begin position="278"/>
        <end position="299"/>
    </location>
</feature>
<dbReference type="PANTHER" id="PTHR47793:SF1">
    <property type="entry name" value="HISTONE DEACETYLASE COMPLEX SUBUNIT CTI6"/>
    <property type="match status" value="1"/>
</dbReference>
<dbReference type="InterPro" id="IPR013083">
    <property type="entry name" value="Znf_RING/FYVE/PHD"/>
</dbReference>
<evidence type="ECO:0000256" key="3">
    <source>
        <dbReference type="ARBA" id="ARBA00022833"/>
    </source>
</evidence>
<feature type="region of interest" description="Disordered" evidence="4">
    <location>
        <begin position="31"/>
        <end position="86"/>
    </location>
</feature>
<dbReference type="GO" id="GO:0033698">
    <property type="term" value="C:Rpd3L complex"/>
    <property type="evidence" value="ECO:0007669"/>
    <property type="project" value="TreeGrafter"/>
</dbReference>
<keyword evidence="2" id="KW-0863">Zinc-finger</keyword>
<dbReference type="OMA" id="PEKYWCE"/>
<evidence type="ECO:0000256" key="2">
    <source>
        <dbReference type="ARBA" id="ARBA00022771"/>
    </source>
</evidence>
<feature type="compositionally biased region" description="Basic and acidic residues" evidence="4">
    <location>
        <begin position="218"/>
        <end position="231"/>
    </location>
</feature>
<accession>A0A1U7LSX8</accession>
<keyword evidence="1" id="KW-0479">Metal-binding</keyword>
<dbReference type="GO" id="GO:0008270">
    <property type="term" value="F:zinc ion binding"/>
    <property type="evidence" value="ECO:0007669"/>
    <property type="project" value="UniProtKB-KW"/>
</dbReference>
<reference evidence="6 7" key="1">
    <citation type="submission" date="2016-04" db="EMBL/GenBank/DDBJ databases">
        <title>Evolutionary innovation and constraint leading to complex multicellularity in the Ascomycota.</title>
        <authorList>
            <person name="Cisse O."/>
            <person name="Nguyen A."/>
            <person name="Hewitt D.A."/>
            <person name="Jedd G."/>
            <person name="Stajich J.E."/>
        </authorList>
    </citation>
    <scope>NUCLEOTIDE SEQUENCE [LARGE SCALE GENOMIC DNA]</scope>
    <source>
        <strain evidence="6 7">DAH-3</strain>
    </source>
</reference>
<feature type="compositionally biased region" description="Pro residues" evidence="4">
    <location>
        <begin position="37"/>
        <end position="46"/>
    </location>
</feature>
<keyword evidence="3" id="KW-0862">Zinc</keyword>
<feature type="compositionally biased region" description="Basic and acidic residues" evidence="4">
    <location>
        <begin position="153"/>
        <end position="170"/>
    </location>
</feature>
<feature type="compositionally biased region" description="Pro residues" evidence="4">
    <location>
        <begin position="324"/>
        <end position="333"/>
    </location>
</feature>
<evidence type="ECO:0000313" key="7">
    <source>
        <dbReference type="Proteomes" id="UP000186594"/>
    </source>
</evidence>
<dbReference type="PANTHER" id="PTHR47793">
    <property type="entry name" value="HISTONE DEACETYLASE COMPLEX SUBUNIT CTI6"/>
    <property type="match status" value="1"/>
</dbReference>
<feature type="region of interest" description="Disordered" evidence="4">
    <location>
        <begin position="153"/>
        <end position="188"/>
    </location>
</feature>
<dbReference type="InterPro" id="IPR053051">
    <property type="entry name" value="HDAC_complex_subunit"/>
</dbReference>
<dbReference type="SMART" id="SM00249">
    <property type="entry name" value="PHD"/>
    <property type="match status" value="1"/>
</dbReference>
<evidence type="ECO:0000256" key="1">
    <source>
        <dbReference type="ARBA" id="ARBA00022723"/>
    </source>
</evidence>
<feature type="compositionally biased region" description="Basic and acidic residues" evidence="4">
    <location>
        <begin position="244"/>
        <end position="254"/>
    </location>
</feature>
<keyword evidence="7" id="KW-1185">Reference proteome</keyword>
<feature type="compositionally biased region" description="Polar residues" evidence="4">
    <location>
        <begin position="74"/>
        <end position="83"/>
    </location>
</feature>
<dbReference type="InterPro" id="IPR001965">
    <property type="entry name" value="Znf_PHD"/>
</dbReference>
<feature type="compositionally biased region" description="Basic residues" evidence="4">
    <location>
        <begin position="171"/>
        <end position="181"/>
    </location>
</feature>